<gene>
    <name evidence="9" type="ORF">A1O1_05692</name>
</gene>
<comment type="caution">
    <text evidence="9">The sequence shown here is derived from an EMBL/GenBank/DDBJ whole genome shotgun (WGS) entry which is preliminary data.</text>
</comment>
<dbReference type="PANTHER" id="PTHR47782:SF1">
    <property type="entry name" value="PYRIMIDINE PATHWAY REGULATORY PROTEIN 1"/>
    <property type="match status" value="1"/>
</dbReference>
<reference evidence="9 10" key="1">
    <citation type="submission" date="2013-03" db="EMBL/GenBank/DDBJ databases">
        <title>The Genome Sequence of Capronia coronata CBS 617.96.</title>
        <authorList>
            <consortium name="The Broad Institute Genomics Platform"/>
            <person name="Cuomo C."/>
            <person name="de Hoog S."/>
            <person name="Gorbushina A."/>
            <person name="Walker B."/>
            <person name="Young S.K."/>
            <person name="Zeng Q."/>
            <person name="Gargeya S."/>
            <person name="Fitzgerald M."/>
            <person name="Haas B."/>
            <person name="Abouelleil A."/>
            <person name="Allen A.W."/>
            <person name="Alvarado L."/>
            <person name="Arachchi H.M."/>
            <person name="Berlin A.M."/>
            <person name="Chapman S.B."/>
            <person name="Gainer-Dewar J."/>
            <person name="Goldberg J."/>
            <person name="Griggs A."/>
            <person name="Gujja S."/>
            <person name="Hansen M."/>
            <person name="Howarth C."/>
            <person name="Imamovic A."/>
            <person name="Ireland A."/>
            <person name="Larimer J."/>
            <person name="McCowan C."/>
            <person name="Murphy C."/>
            <person name="Pearson M."/>
            <person name="Poon T.W."/>
            <person name="Priest M."/>
            <person name="Roberts A."/>
            <person name="Saif S."/>
            <person name="Shea T."/>
            <person name="Sisk P."/>
            <person name="Sykes S."/>
            <person name="Wortman J."/>
            <person name="Nusbaum C."/>
            <person name="Birren B."/>
        </authorList>
    </citation>
    <scope>NUCLEOTIDE SEQUENCE [LARGE SCALE GENOMIC DNA]</scope>
    <source>
        <strain evidence="9 10">CBS 617.96</strain>
    </source>
</reference>
<dbReference type="GO" id="GO:0045944">
    <property type="term" value="P:positive regulation of transcription by RNA polymerase II"/>
    <property type="evidence" value="ECO:0007669"/>
    <property type="project" value="TreeGrafter"/>
</dbReference>
<evidence type="ECO:0000256" key="4">
    <source>
        <dbReference type="ARBA" id="ARBA00023015"/>
    </source>
</evidence>
<dbReference type="EMBL" id="AMWN01000005">
    <property type="protein sequence ID" value="EXJ85328.1"/>
    <property type="molecule type" value="Genomic_DNA"/>
</dbReference>
<dbReference type="InterPro" id="IPR007219">
    <property type="entry name" value="XnlR_reg_dom"/>
</dbReference>
<evidence type="ECO:0000256" key="1">
    <source>
        <dbReference type="ARBA" id="ARBA00004123"/>
    </source>
</evidence>
<evidence type="ECO:0000256" key="3">
    <source>
        <dbReference type="ARBA" id="ARBA00022833"/>
    </source>
</evidence>
<keyword evidence="6" id="KW-0804">Transcription</keyword>
<keyword evidence="3" id="KW-0862">Zinc</keyword>
<evidence type="ECO:0000256" key="5">
    <source>
        <dbReference type="ARBA" id="ARBA00023125"/>
    </source>
</evidence>
<keyword evidence="5" id="KW-0238">DNA-binding</keyword>
<proteinExistence type="predicted"/>
<evidence type="ECO:0000256" key="2">
    <source>
        <dbReference type="ARBA" id="ARBA00022723"/>
    </source>
</evidence>
<dbReference type="AlphaFoldDB" id="W9XYM8"/>
<dbReference type="CDD" id="cd12148">
    <property type="entry name" value="fungal_TF_MHR"/>
    <property type="match status" value="1"/>
</dbReference>
<evidence type="ECO:0000259" key="8">
    <source>
        <dbReference type="SMART" id="SM00906"/>
    </source>
</evidence>
<dbReference type="eggNOG" id="ENOG502SHBJ">
    <property type="taxonomic scope" value="Eukaryota"/>
</dbReference>
<evidence type="ECO:0000313" key="9">
    <source>
        <dbReference type="EMBL" id="EXJ85328.1"/>
    </source>
</evidence>
<keyword evidence="4" id="KW-0805">Transcription regulation</keyword>
<feature type="domain" description="Xylanolytic transcriptional activator regulatory" evidence="8">
    <location>
        <begin position="120"/>
        <end position="195"/>
    </location>
</feature>
<dbReference type="GO" id="GO:0006351">
    <property type="term" value="P:DNA-templated transcription"/>
    <property type="evidence" value="ECO:0007669"/>
    <property type="project" value="InterPro"/>
</dbReference>
<dbReference type="OrthoDB" id="194468at2759"/>
<dbReference type="GO" id="GO:0000981">
    <property type="term" value="F:DNA-binding transcription factor activity, RNA polymerase II-specific"/>
    <property type="evidence" value="ECO:0007669"/>
    <property type="project" value="TreeGrafter"/>
</dbReference>
<keyword evidence="10" id="KW-1185">Reference proteome</keyword>
<evidence type="ECO:0000256" key="6">
    <source>
        <dbReference type="ARBA" id="ARBA00023163"/>
    </source>
</evidence>
<dbReference type="Proteomes" id="UP000019484">
    <property type="component" value="Unassembled WGS sequence"/>
</dbReference>
<accession>W9XYM8</accession>
<sequence>MPLQVINTLVDIFIEKIRPQYPFYDEETLNSFRQSVIHPGAEDSEEPRAKVSHFAVSMMMAISVMTSRTTDLVKQSVLAESLYRDALLYYDRLGPSTLTKLQCTMLLVLYSIFRPGDVNIWNVKSLAMRLAVAMGLHRETCGVDDAFDDSTADLRRRIFWTLYYWDRAISISSHRPLGIADNHIDVSLPCVPAGDRVTARFVRSLTLRQIQSEVYSVNFFGKSLGDTPYETWVEATEQRLSSWADEVTSLGDHGFDFFEFIISTVLLHLHRPSQARPVLGENAVLACFDAAASILQGYWRMIVRGFLKYDWHMAHQAFEAGIVVLYVLRHYKTVLESHRTTATILEVVNGFTNVFMLLSRRWPASINVEETYERIKIKVLKQFLAGRSSEAARLENDELDRLVRWDAHPCMYTASEEEKIHQGAFSFQSHSQEHDLGFLSSTQNPQLLGVPATSLNSTLTIHVFDPLRTNPVVANQDFTEMADFCDIDWNTARLEAFTDPSFLHWAM</sequence>
<dbReference type="GO" id="GO:0008270">
    <property type="term" value="F:zinc ion binding"/>
    <property type="evidence" value="ECO:0007669"/>
    <property type="project" value="InterPro"/>
</dbReference>
<dbReference type="GO" id="GO:0043565">
    <property type="term" value="F:sequence-specific DNA binding"/>
    <property type="evidence" value="ECO:0007669"/>
    <property type="project" value="TreeGrafter"/>
</dbReference>
<dbReference type="InterPro" id="IPR052202">
    <property type="entry name" value="Yeast_MetPath_Reg"/>
</dbReference>
<dbReference type="PANTHER" id="PTHR47782">
    <property type="entry name" value="ZN(II)2CYS6 TRANSCRIPTION FACTOR (EUROFUNG)-RELATED"/>
    <property type="match status" value="1"/>
</dbReference>
<dbReference type="Pfam" id="PF04082">
    <property type="entry name" value="Fungal_trans"/>
    <property type="match status" value="1"/>
</dbReference>
<name>W9XYM8_9EURO</name>
<keyword evidence="7" id="KW-0539">Nucleus</keyword>
<dbReference type="HOGENOM" id="CLU_537459_0_0_1"/>
<evidence type="ECO:0000313" key="10">
    <source>
        <dbReference type="Proteomes" id="UP000019484"/>
    </source>
</evidence>
<protein>
    <recommendedName>
        <fullName evidence="8">Xylanolytic transcriptional activator regulatory domain-containing protein</fullName>
    </recommendedName>
</protein>
<comment type="subcellular location">
    <subcellularLocation>
        <location evidence="1">Nucleus</location>
    </subcellularLocation>
</comment>
<dbReference type="SMART" id="SM00906">
    <property type="entry name" value="Fungal_trans"/>
    <property type="match status" value="1"/>
</dbReference>
<dbReference type="RefSeq" id="XP_007724766.1">
    <property type="nucleotide sequence ID" value="XM_007726576.1"/>
</dbReference>
<dbReference type="GeneID" id="19160565"/>
<dbReference type="GO" id="GO:0005634">
    <property type="term" value="C:nucleus"/>
    <property type="evidence" value="ECO:0007669"/>
    <property type="project" value="UniProtKB-SubCell"/>
</dbReference>
<evidence type="ECO:0000256" key="7">
    <source>
        <dbReference type="ARBA" id="ARBA00023242"/>
    </source>
</evidence>
<organism evidence="9 10">
    <name type="scientific">Capronia coronata CBS 617.96</name>
    <dbReference type="NCBI Taxonomy" id="1182541"/>
    <lineage>
        <taxon>Eukaryota</taxon>
        <taxon>Fungi</taxon>
        <taxon>Dikarya</taxon>
        <taxon>Ascomycota</taxon>
        <taxon>Pezizomycotina</taxon>
        <taxon>Eurotiomycetes</taxon>
        <taxon>Chaetothyriomycetidae</taxon>
        <taxon>Chaetothyriales</taxon>
        <taxon>Herpotrichiellaceae</taxon>
        <taxon>Capronia</taxon>
    </lineage>
</organism>
<keyword evidence="2" id="KW-0479">Metal-binding</keyword>